<dbReference type="Gene3D" id="3.10.620.30">
    <property type="match status" value="1"/>
</dbReference>
<dbReference type="Pfam" id="PF01841">
    <property type="entry name" value="Transglut_core"/>
    <property type="match status" value="1"/>
</dbReference>
<dbReference type="Gene3D" id="2.60.40.3140">
    <property type="match status" value="1"/>
</dbReference>
<dbReference type="Proteomes" id="UP000184092">
    <property type="component" value="Unassembled WGS sequence"/>
</dbReference>
<reference evidence="5" key="1">
    <citation type="submission" date="2016-11" db="EMBL/GenBank/DDBJ databases">
        <authorList>
            <person name="Varghese N."/>
            <person name="Submissions S."/>
        </authorList>
    </citation>
    <scope>NUCLEOTIDE SEQUENCE [LARGE SCALE GENOMIC DNA]</scope>
    <source>
        <strain evidence="5">CGMCC 1.2749</strain>
    </source>
</reference>
<feature type="chain" id="PRO_5012387319" evidence="1">
    <location>
        <begin position="22"/>
        <end position="668"/>
    </location>
</feature>
<dbReference type="InterPro" id="IPR024618">
    <property type="entry name" value="DUF3857"/>
</dbReference>
<protein>
    <submittedName>
        <fullName evidence="4">Transglutaminase-like superfamily protein</fullName>
    </submittedName>
</protein>
<proteinExistence type="predicted"/>
<evidence type="ECO:0000313" key="5">
    <source>
        <dbReference type="Proteomes" id="UP000184092"/>
    </source>
</evidence>
<organism evidence="4 5">
    <name type="scientific">Flavobacterium xinjiangense</name>
    <dbReference type="NCBI Taxonomy" id="178356"/>
    <lineage>
        <taxon>Bacteria</taxon>
        <taxon>Pseudomonadati</taxon>
        <taxon>Bacteroidota</taxon>
        <taxon>Flavobacteriia</taxon>
        <taxon>Flavobacteriales</taxon>
        <taxon>Flavobacteriaceae</taxon>
        <taxon>Flavobacterium</taxon>
    </lineage>
</organism>
<evidence type="ECO:0000259" key="3">
    <source>
        <dbReference type="Pfam" id="PF12969"/>
    </source>
</evidence>
<keyword evidence="1" id="KW-0732">Signal</keyword>
<evidence type="ECO:0000256" key="1">
    <source>
        <dbReference type="SAM" id="SignalP"/>
    </source>
</evidence>
<evidence type="ECO:0000259" key="2">
    <source>
        <dbReference type="Pfam" id="PF01841"/>
    </source>
</evidence>
<accession>A0A1M7G1T0</accession>
<dbReference type="InterPro" id="IPR002931">
    <property type="entry name" value="Transglutaminase-like"/>
</dbReference>
<keyword evidence="5" id="KW-1185">Reference proteome</keyword>
<gene>
    <name evidence="4" type="ORF">SAMN05216269_102335</name>
</gene>
<feature type="domain" description="DUF3857" evidence="3">
    <location>
        <begin position="72"/>
        <end position="195"/>
    </location>
</feature>
<dbReference type="Gene3D" id="2.60.120.1130">
    <property type="match status" value="1"/>
</dbReference>
<dbReference type="EMBL" id="FRCL01000002">
    <property type="protein sequence ID" value="SHM10241.1"/>
    <property type="molecule type" value="Genomic_DNA"/>
</dbReference>
<dbReference type="STRING" id="178356.SAMN05216269_102335"/>
<dbReference type="OrthoDB" id="98874at2"/>
<dbReference type="RefSeq" id="WP_073205700.1">
    <property type="nucleotide sequence ID" value="NZ_FRCL01000002.1"/>
</dbReference>
<sequence>MKCNQLAIILFFTLFFLKANAQEFKLGKVSIEELQEKVNPKDTSAVAAILFKKGETRCEYSNGVGFTVITKVALRIKIYKKEGYDWANQQVNFVKVSFFKETVDFTDAITYNLVGGKIEKTKLKGEGEFEENIDKFLSKKKITMPNVKVGSVIEYEYTIKSPNVGSFKDFDFQTNIPVNYVEYTTYIPDYFSFTNRFKGFITPRVISDKKNREIVMVDKEIIVGQGTKFSERKIFYQETKTSYIVENLPALKDEVYVNNVNNYAVSLSQELSTTKFPDEPLKMISADWNSVVKSIYEFDNFGPELNKTGYFEEDMKNVIAGLSTPEEKITALLNYVKTTVKWNDYYGYSCNDGVKKAYKEKTGNIAEINLMLTAMLRYSGLTANPVLVSTRSNGIAIFPNRTAFNYVIAAVETPNGLILLDASDKFSMPNILPFRALNWMGRLIRKDGTSEEVDLMPKVVSNNTVMMNYSVDVNGQIAGKLRRQRTNHNAMIYRINTDNIKEETYLEKLENENEKIEIKDYSRANEKELNLPVSETFSFSGANLCEGIGGKIYINPLLFFSQQQNPFKQENREYPIDYGFPFLDKYSINIQIPEGYKVETLPSPAVLNMQDNLGSFKFMTNLSENTIQLVITNQINTAIISSEYYSMLKEYYQGMVAKENEKIVLTKI</sequence>
<evidence type="ECO:0000313" key="4">
    <source>
        <dbReference type="EMBL" id="SHM10241.1"/>
    </source>
</evidence>
<name>A0A1M7G1T0_9FLAO</name>
<dbReference type="AlphaFoldDB" id="A0A1M7G1T0"/>
<feature type="domain" description="Transglutaminase-like" evidence="2">
    <location>
        <begin position="317"/>
        <end position="392"/>
    </location>
</feature>
<dbReference type="Pfam" id="PF12969">
    <property type="entry name" value="DUF3857"/>
    <property type="match status" value="1"/>
</dbReference>
<feature type="signal peptide" evidence="1">
    <location>
        <begin position="1"/>
        <end position="21"/>
    </location>
</feature>